<dbReference type="Pfam" id="PF17784">
    <property type="entry name" value="Sulfotransfer_4"/>
    <property type="match status" value="1"/>
</dbReference>
<dbReference type="EMBL" id="ML976733">
    <property type="protein sequence ID" value="KAF1967380.1"/>
    <property type="molecule type" value="Genomic_DNA"/>
</dbReference>
<sequence length="441" mass="48744">MQSPMQSPTTLEWTWDSVYDKPNRRIDQVTQKTTKYKKVVVIADVDTDLRACSGLLKQLGYKVYDDAEVLRRKHESFWTEAADCKQEGKPYEQSDWNKLLGKYDALVSPVIIPFLEEIINPTNHANYQVKVIVLRDFKEEESTNKDSTAYKSLSDYIRSFLTNWLFPRMDPKGLGALQQFKELGEHLQLKHISSIVTGRHQKLVKVFSLDKDTICNILEVAAPPDPIIVAGSAEAVRFTSIQDYIGMKYFHSVSVCFMALAFLIAIAKIICIDSTVGTLIIIIIIIIIAGVLSYFKLTHGAALEPNQADAPTPAPEPKARIPEVIRKQIERTNAANTAKAANAAELAAAPAEKKSPTAPSSQSKNNNDSQRKSDPASASQGPKARPVLSGWGGDIYATIKAADVAAKKARDEKAEADKDKPLGVWTTKYIPRGAAKDEVSK</sequence>
<keyword evidence="2" id="KW-0472">Membrane</keyword>
<dbReference type="Proteomes" id="UP000800036">
    <property type="component" value="Unassembled WGS sequence"/>
</dbReference>
<evidence type="ECO:0000313" key="4">
    <source>
        <dbReference type="Proteomes" id="UP000800036"/>
    </source>
</evidence>
<dbReference type="InterPro" id="IPR040632">
    <property type="entry name" value="Sulfotransfer_4"/>
</dbReference>
<reference evidence="3" key="1">
    <citation type="journal article" date="2020" name="Stud. Mycol.">
        <title>101 Dothideomycetes genomes: a test case for predicting lifestyles and emergence of pathogens.</title>
        <authorList>
            <person name="Haridas S."/>
            <person name="Albert R."/>
            <person name="Binder M."/>
            <person name="Bloem J."/>
            <person name="Labutti K."/>
            <person name="Salamov A."/>
            <person name="Andreopoulos B."/>
            <person name="Baker S."/>
            <person name="Barry K."/>
            <person name="Bills G."/>
            <person name="Bluhm B."/>
            <person name="Cannon C."/>
            <person name="Castanera R."/>
            <person name="Culley D."/>
            <person name="Daum C."/>
            <person name="Ezra D."/>
            <person name="Gonzalez J."/>
            <person name="Henrissat B."/>
            <person name="Kuo A."/>
            <person name="Liang C."/>
            <person name="Lipzen A."/>
            <person name="Lutzoni F."/>
            <person name="Magnuson J."/>
            <person name="Mondo S."/>
            <person name="Nolan M."/>
            <person name="Ohm R."/>
            <person name="Pangilinan J."/>
            <person name="Park H.-J."/>
            <person name="Ramirez L."/>
            <person name="Alfaro M."/>
            <person name="Sun H."/>
            <person name="Tritt A."/>
            <person name="Yoshinaga Y."/>
            <person name="Zwiers L.-H."/>
            <person name="Turgeon B."/>
            <person name="Goodwin S."/>
            <person name="Spatafora J."/>
            <person name="Crous P."/>
            <person name="Grigoriev I."/>
        </authorList>
    </citation>
    <scope>NUCLEOTIDE SEQUENCE</scope>
    <source>
        <strain evidence="3">CBS 107.79</strain>
    </source>
</reference>
<feature type="transmembrane region" description="Helical" evidence="2">
    <location>
        <begin position="276"/>
        <end position="295"/>
    </location>
</feature>
<accession>A0A6A5USL1</accession>
<evidence type="ECO:0000313" key="3">
    <source>
        <dbReference type="EMBL" id="KAF1967380.1"/>
    </source>
</evidence>
<organism evidence="3 4">
    <name type="scientific">Bimuria novae-zelandiae CBS 107.79</name>
    <dbReference type="NCBI Taxonomy" id="1447943"/>
    <lineage>
        <taxon>Eukaryota</taxon>
        <taxon>Fungi</taxon>
        <taxon>Dikarya</taxon>
        <taxon>Ascomycota</taxon>
        <taxon>Pezizomycotina</taxon>
        <taxon>Dothideomycetes</taxon>
        <taxon>Pleosporomycetidae</taxon>
        <taxon>Pleosporales</taxon>
        <taxon>Massarineae</taxon>
        <taxon>Didymosphaeriaceae</taxon>
        <taxon>Bimuria</taxon>
    </lineage>
</organism>
<dbReference type="OrthoDB" id="408152at2759"/>
<feature type="compositionally biased region" description="Polar residues" evidence="1">
    <location>
        <begin position="357"/>
        <end position="368"/>
    </location>
</feature>
<dbReference type="Gene3D" id="3.40.50.300">
    <property type="entry name" value="P-loop containing nucleotide triphosphate hydrolases"/>
    <property type="match status" value="1"/>
</dbReference>
<proteinExistence type="predicted"/>
<keyword evidence="2" id="KW-0812">Transmembrane</keyword>
<feature type="region of interest" description="Disordered" evidence="1">
    <location>
        <begin position="345"/>
        <end position="390"/>
    </location>
</feature>
<protein>
    <submittedName>
        <fullName evidence="3">Uncharacterized protein</fullName>
    </submittedName>
</protein>
<dbReference type="InterPro" id="IPR027417">
    <property type="entry name" value="P-loop_NTPase"/>
</dbReference>
<evidence type="ECO:0000256" key="2">
    <source>
        <dbReference type="SAM" id="Phobius"/>
    </source>
</evidence>
<gene>
    <name evidence="3" type="ORF">BU23DRAFT_573267</name>
</gene>
<keyword evidence="2" id="KW-1133">Transmembrane helix</keyword>
<keyword evidence="4" id="KW-1185">Reference proteome</keyword>
<feature type="transmembrane region" description="Helical" evidence="2">
    <location>
        <begin position="249"/>
        <end position="270"/>
    </location>
</feature>
<dbReference type="AlphaFoldDB" id="A0A6A5USL1"/>
<evidence type="ECO:0000256" key="1">
    <source>
        <dbReference type="SAM" id="MobiDB-lite"/>
    </source>
</evidence>
<name>A0A6A5USL1_9PLEO</name>